<name>A0AAV1WNW9_LUPLU</name>
<organism evidence="2 3">
    <name type="scientific">Lupinus luteus</name>
    <name type="common">European yellow lupine</name>
    <dbReference type="NCBI Taxonomy" id="3873"/>
    <lineage>
        <taxon>Eukaryota</taxon>
        <taxon>Viridiplantae</taxon>
        <taxon>Streptophyta</taxon>
        <taxon>Embryophyta</taxon>
        <taxon>Tracheophyta</taxon>
        <taxon>Spermatophyta</taxon>
        <taxon>Magnoliopsida</taxon>
        <taxon>eudicotyledons</taxon>
        <taxon>Gunneridae</taxon>
        <taxon>Pentapetalae</taxon>
        <taxon>rosids</taxon>
        <taxon>fabids</taxon>
        <taxon>Fabales</taxon>
        <taxon>Fabaceae</taxon>
        <taxon>Papilionoideae</taxon>
        <taxon>50 kb inversion clade</taxon>
        <taxon>genistoids sensu lato</taxon>
        <taxon>core genistoids</taxon>
        <taxon>Genisteae</taxon>
        <taxon>Lupinus</taxon>
    </lineage>
</organism>
<dbReference type="EMBL" id="CAXHTB010000008">
    <property type="protein sequence ID" value="CAL0311106.1"/>
    <property type="molecule type" value="Genomic_DNA"/>
</dbReference>
<evidence type="ECO:0000313" key="2">
    <source>
        <dbReference type="EMBL" id="CAL0311106.1"/>
    </source>
</evidence>
<evidence type="ECO:0000256" key="1">
    <source>
        <dbReference type="SAM" id="MobiDB-lite"/>
    </source>
</evidence>
<accession>A0AAV1WNW9</accession>
<keyword evidence="3" id="KW-1185">Reference proteome</keyword>
<gene>
    <name evidence="2" type="ORF">LLUT_LOCUS12166</name>
</gene>
<feature type="region of interest" description="Disordered" evidence="1">
    <location>
        <begin position="1"/>
        <end position="23"/>
    </location>
</feature>
<dbReference type="AlphaFoldDB" id="A0AAV1WNW9"/>
<evidence type="ECO:0000313" key="3">
    <source>
        <dbReference type="Proteomes" id="UP001497480"/>
    </source>
</evidence>
<proteinExistence type="predicted"/>
<protein>
    <submittedName>
        <fullName evidence="2">Uncharacterized protein</fullName>
    </submittedName>
</protein>
<sequence>MGSVDSEWWPDNNLDGTEGSVEKVEDDDVEILEGHMYQITTKSVGDCEKQSEDLGESDIYVHTFVGDLVDAEEEETCNIFLTKKGCSERTELVDVGAHFLHEGEGNTITQKMK</sequence>
<dbReference type="Proteomes" id="UP001497480">
    <property type="component" value="Unassembled WGS sequence"/>
</dbReference>
<comment type="caution">
    <text evidence="2">The sequence shown here is derived from an EMBL/GenBank/DDBJ whole genome shotgun (WGS) entry which is preliminary data.</text>
</comment>
<reference evidence="2 3" key="1">
    <citation type="submission" date="2024-03" db="EMBL/GenBank/DDBJ databases">
        <authorList>
            <person name="Martinez-Hernandez J."/>
        </authorList>
    </citation>
    <scope>NUCLEOTIDE SEQUENCE [LARGE SCALE GENOMIC DNA]</scope>
</reference>